<evidence type="ECO:0000259" key="3">
    <source>
        <dbReference type="PROSITE" id="PS50977"/>
    </source>
</evidence>
<dbReference type="Gene3D" id="1.10.357.10">
    <property type="entry name" value="Tetracycline Repressor, domain 2"/>
    <property type="match status" value="1"/>
</dbReference>
<keyword evidence="1 2" id="KW-0238">DNA-binding</keyword>
<dbReference type="InterPro" id="IPR001647">
    <property type="entry name" value="HTH_TetR"/>
</dbReference>
<name>A0ABS2IB18_9GAMM</name>
<dbReference type="PANTHER" id="PTHR30055:SF226">
    <property type="entry name" value="HTH-TYPE TRANSCRIPTIONAL REGULATOR PKSA"/>
    <property type="match status" value="1"/>
</dbReference>
<protein>
    <submittedName>
        <fullName evidence="4">TetR family transcriptional regulator</fullName>
    </submittedName>
</protein>
<dbReference type="Proteomes" id="UP000717995">
    <property type="component" value="Unassembled WGS sequence"/>
</dbReference>
<dbReference type="InterPro" id="IPR009057">
    <property type="entry name" value="Homeodomain-like_sf"/>
</dbReference>
<sequence length="182" mass="19570">MARPRVRQRLLEAAAALLAEQGVGVLTTRAVARRAAVTEASLFNNFGDKAGLLRALLLETGDEHPALLTALAAPAEPFEAWLARLFVHARAWFRRVLPLAGASLASAPPRHADPQGQASYAAHRALSQRLAELQQPDPETLALLLLGAAMHTTLSELTQGDRALAVDEQALARRVARSLARR</sequence>
<dbReference type="Pfam" id="PF00440">
    <property type="entry name" value="TetR_N"/>
    <property type="match status" value="1"/>
</dbReference>
<comment type="caution">
    <text evidence="4">The sequence shown here is derived from an EMBL/GenBank/DDBJ whole genome shotgun (WGS) entry which is preliminary data.</text>
</comment>
<feature type="domain" description="HTH tetR-type" evidence="3">
    <location>
        <begin position="4"/>
        <end position="64"/>
    </location>
</feature>
<dbReference type="PROSITE" id="PS50977">
    <property type="entry name" value="HTH_TETR_2"/>
    <property type="match status" value="1"/>
</dbReference>
<dbReference type="InterPro" id="IPR050109">
    <property type="entry name" value="HTH-type_TetR-like_transc_reg"/>
</dbReference>
<evidence type="ECO:0000256" key="1">
    <source>
        <dbReference type="ARBA" id="ARBA00023125"/>
    </source>
</evidence>
<evidence type="ECO:0000313" key="5">
    <source>
        <dbReference type="Proteomes" id="UP000717995"/>
    </source>
</evidence>
<dbReference type="EMBL" id="JAFEUP010000002">
    <property type="protein sequence ID" value="MBM7060321.1"/>
    <property type="molecule type" value="Genomic_DNA"/>
</dbReference>
<dbReference type="RefSeq" id="WP_204915445.1">
    <property type="nucleotide sequence ID" value="NZ_JAFEUP010000002.1"/>
</dbReference>
<dbReference type="SUPFAM" id="SSF46689">
    <property type="entry name" value="Homeodomain-like"/>
    <property type="match status" value="1"/>
</dbReference>
<reference evidence="4 5" key="1">
    <citation type="submission" date="2021-02" db="EMBL/GenBank/DDBJ databases">
        <authorList>
            <person name="Lee D.-H."/>
        </authorList>
    </citation>
    <scope>NUCLEOTIDE SEQUENCE [LARGE SCALE GENOMIC DNA]</scope>
    <source>
        <strain evidence="4 5">UL073</strain>
    </source>
</reference>
<dbReference type="PRINTS" id="PR00455">
    <property type="entry name" value="HTHTETR"/>
</dbReference>
<dbReference type="PANTHER" id="PTHR30055">
    <property type="entry name" value="HTH-TYPE TRANSCRIPTIONAL REGULATOR RUTR"/>
    <property type="match status" value="1"/>
</dbReference>
<keyword evidence="5" id="KW-1185">Reference proteome</keyword>
<evidence type="ECO:0000313" key="4">
    <source>
        <dbReference type="EMBL" id="MBM7060321.1"/>
    </source>
</evidence>
<gene>
    <name evidence="4" type="ORF">JQX08_06350</name>
</gene>
<evidence type="ECO:0000256" key="2">
    <source>
        <dbReference type="PROSITE-ProRule" id="PRU00335"/>
    </source>
</evidence>
<accession>A0ABS2IB18</accession>
<feature type="DNA-binding region" description="H-T-H motif" evidence="2">
    <location>
        <begin position="27"/>
        <end position="46"/>
    </location>
</feature>
<proteinExistence type="predicted"/>
<organism evidence="4 5">
    <name type="scientific">Zestomonas insulae</name>
    <dbReference type="NCBI Taxonomy" id="2809017"/>
    <lineage>
        <taxon>Bacteria</taxon>
        <taxon>Pseudomonadati</taxon>
        <taxon>Pseudomonadota</taxon>
        <taxon>Gammaproteobacteria</taxon>
        <taxon>Pseudomonadales</taxon>
        <taxon>Pseudomonadaceae</taxon>
        <taxon>Zestomonas</taxon>
    </lineage>
</organism>